<reference evidence="2 3" key="1">
    <citation type="submission" date="2016-12" db="EMBL/GenBank/DDBJ databases">
        <authorList>
            <person name="Song W.-J."/>
            <person name="Kurnit D.M."/>
        </authorList>
    </citation>
    <scope>NUCLEOTIDE SEQUENCE [LARGE SCALE GENOMIC DNA]</scope>
    <source>
        <strain evidence="2 3">IMCC3135</strain>
    </source>
</reference>
<accession>A0A2Z2NS29</accession>
<evidence type="ECO:0000313" key="3">
    <source>
        <dbReference type="Proteomes" id="UP000250079"/>
    </source>
</evidence>
<feature type="compositionally biased region" description="Basic and acidic residues" evidence="1">
    <location>
        <begin position="18"/>
        <end position="31"/>
    </location>
</feature>
<proteinExistence type="predicted"/>
<name>A0A2Z2NS29_9GAMM</name>
<sequence length="135" mass="15399">MSKPTDKTVNDQSFWRTLQKDSPESDAKTPRLVDLTADMSELTLKERDERRRSLRSMLAATVARQQKVRRNRLPPLTPGLVVRIKDGEFRQQLGTVRDADYIHSRVLLGIEGESEQQWIEFAHIAALIKDDVAGS</sequence>
<evidence type="ECO:0000256" key="1">
    <source>
        <dbReference type="SAM" id="MobiDB-lite"/>
    </source>
</evidence>
<dbReference type="KEGG" id="gai:IMCC3135_21345"/>
<organism evidence="2 3">
    <name type="scientific">Granulosicoccus antarcticus IMCC3135</name>
    <dbReference type="NCBI Taxonomy" id="1192854"/>
    <lineage>
        <taxon>Bacteria</taxon>
        <taxon>Pseudomonadati</taxon>
        <taxon>Pseudomonadota</taxon>
        <taxon>Gammaproteobacteria</taxon>
        <taxon>Chromatiales</taxon>
        <taxon>Granulosicoccaceae</taxon>
        <taxon>Granulosicoccus</taxon>
    </lineage>
</organism>
<dbReference type="Proteomes" id="UP000250079">
    <property type="component" value="Chromosome"/>
</dbReference>
<evidence type="ECO:0000313" key="2">
    <source>
        <dbReference type="EMBL" id="ASJ74346.1"/>
    </source>
</evidence>
<dbReference type="RefSeq" id="WP_088919388.1">
    <property type="nucleotide sequence ID" value="NZ_CP018632.1"/>
</dbReference>
<dbReference type="AlphaFoldDB" id="A0A2Z2NS29"/>
<feature type="region of interest" description="Disordered" evidence="1">
    <location>
        <begin position="1"/>
        <end position="31"/>
    </location>
</feature>
<dbReference type="EMBL" id="CP018632">
    <property type="protein sequence ID" value="ASJ74346.1"/>
    <property type="molecule type" value="Genomic_DNA"/>
</dbReference>
<gene>
    <name evidence="2" type="ORF">IMCC3135_21345</name>
</gene>
<keyword evidence="3" id="KW-1185">Reference proteome</keyword>
<protein>
    <submittedName>
        <fullName evidence="2">Uncharacterized protein</fullName>
    </submittedName>
</protein>